<dbReference type="PANTHER" id="PTHR47968:SF34">
    <property type="entry name" value="KINESIN-LIKE PROTEIN"/>
    <property type="match status" value="1"/>
</dbReference>
<name>A0A2U1PIL0_ARTAN</name>
<comment type="caution">
    <text evidence="2">The sequence shown here is derived from an EMBL/GenBank/DDBJ whole genome shotgun (WGS) entry which is preliminary data.</text>
</comment>
<feature type="coiled-coil region" evidence="1">
    <location>
        <begin position="115"/>
        <end position="179"/>
    </location>
</feature>
<dbReference type="InterPro" id="IPR027640">
    <property type="entry name" value="Kinesin-like_fam"/>
</dbReference>
<reference evidence="2 3" key="1">
    <citation type="journal article" date="2018" name="Mol. Plant">
        <title>The genome of Artemisia annua provides insight into the evolution of Asteraceae family and artemisinin biosynthesis.</title>
        <authorList>
            <person name="Shen Q."/>
            <person name="Zhang L."/>
            <person name="Liao Z."/>
            <person name="Wang S."/>
            <person name="Yan T."/>
            <person name="Shi P."/>
            <person name="Liu M."/>
            <person name="Fu X."/>
            <person name="Pan Q."/>
            <person name="Wang Y."/>
            <person name="Lv Z."/>
            <person name="Lu X."/>
            <person name="Zhang F."/>
            <person name="Jiang W."/>
            <person name="Ma Y."/>
            <person name="Chen M."/>
            <person name="Hao X."/>
            <person name="Li L."/>
            <person name="Tang Y."/>
            <person name="Lv G."/>
            <person name="Zhou Y."/>
            <person name="Sun X."/>
            <person name="Brodelius P.E."/>
            <person name="Rose J.K.C."/>
            <person name="Tang K."/>
        </authorList>
    </citation>
    <scope>NUCLEOTIDE SEQUENCE [LARGE SCALE GENOMIC DNA]</scope>
    <source>
        <strain evidence="3">cv. Huhao1</strain>
        <tissue evidence="2">Leaf</tissue>
    </source>
</reference>
<protein>
    <submittedName>
        <fullName evidence="2">Kinesin-like protein KIN-UA</fullName>
    </submittedName>
</protein>
<dbReference type="PANTHER" id="PTHR47968">
    <property type="entry name" value="CENTROMERE PROTEIN E"/>
    <property type="match status" value="1"/>
</dbReference>
<dbReference type="GO" id="GO:0003777">
    <property type="term" value="F:microtubule motor activity"/>
    <property type="evidence" value="ECO:0007669"/>
    <property type="project" value="InterPro"/>
</dbReference>
<dbReference type="Gene3D" id="1.20.58.1980">
    <property type="match status" value="1"/>
</dbReference>
<organism evidence="2 3">
    <name type="scientific">Artemisia annua</name>
    <name type="common">Sweet wormwood</name>
    <dbReference type="NCBI Taxonomy" id="35608"/>
    <lineage>
        <taxon>Eukaryota</taxon>
        <taxon>Viridiplantae</taxon>
        <taxon>Streptophyta</taxon>
        <taxon>Embryophyta</taxon>
        <taxon>Tracheophyta</taxon>
        <taxon>Spermatophyta</taxon>
        <taxon>Magnoliopsida</taxon>
        <taxon>eudicotyledons</taxon>
        <taxon>Gunneridae</taxon>
        <taxon>Pentapetalae</taxon>
        <taxon>asterids</taxon>
        <taxon>campanulids</taxon>
        <taxon>Asterales</taxon>
        <taxon>Asteraceae</taxon>
        <taxon>Asteroideae</taxon>
        <taxon>Anthemideae</taxon>
        <taxon>Artemisiinae</taxon>
        <taxon>Artemisia</taxon>
    </lineage>
</organism>
<dbReference type="SUPFAM" id="SSF52540">
    <property type="entry name" value="P-loop containing nucleoside triphosphate hydrolases"/>
    <property type="match status" value="1"/>
</dbReference>
<evidence type="ECO:0000313" key="3">
    <source>
        <dbReference type="Proteomes" id="UP000245207"/>
    </source>
</evidence>
<accession>A0A2U1PIL0</accession>
<dbReference type="STRING" id="35608.A0A2U1PIL0"/>
<keyword evidence="3" id="KW-1185">Reference proteome</keyword>
<dbReference type="OrthoDB" id="1729714at2759"/>
<gene>
    <name evidence="2" type="ORF">CTI12_AA147130</name>
</gene>
<dbReference type="Gene3D" id="3.40.850.10">
    <property type="entry name" value="Kinesin motor domain"/>
    <property type="match status" value="1"/>
</dbReference>
<evidence type="ECO:0000256" key="1">
    <source>
        <dbReference type="SAM" id="Coils"/>
    </source>
</evidence>
<dbReference type="GO" id="GO:0007018">
    <property type="term" value="P:microtubule-based movement"/>
    <property type="evidence" value="ECO:0007669"/>
    <property type="project" value="InterPro"/>
</dbReference>
<dbReference type="InterPro" id="IPR036961">
    <property type="entry name" value="Kinesin_motor_dom_sf"/>
</dbReference>
<proteinExistence type="predicted"/>
<dbReference type="AlphaFoldDB" id="A0A2U1PIL0"/>
<sequence length="183" mass="21080">MHSLLHNRGLWPETDSISVSYLQLYMETIQDLLDPTNDNLSISEDPKSGDITLPGASLIEVRDQPGTTRTSLVITIGPSPRHRGETSSTIMFGQRAMKVENMWKIKEEFDYKSLARKLDVQVESLIAEHERQQKAYKDEVEKISLEAKKQISEAEKSYADSLEKERLKYQRDCMELIKNLKHK</sequence>
<evidence type="ECO:0000313" key="2">
    <source>
        <dbReference type="EMBL" id="PWA85596.1"/>
    </source>
</evidence>
<dbReference type="InterPro" id="IPR027417">
    <property type="entry name" value="P-loop_NTPase"/>
</dbReference>
<keyword evidence="1" id="KW-0175">Coiled coil</keyword>
<dbReference type="Proteomes" id="UP000245207">
    <property type="component" value="Unassembled WGS sequence"/>
</dbReference>
<dbReference type="EMBL" id="PKPP01001104">
    <property type="protein sequence ID" value="PWA85596.1"/>
    <property type="molecule type" value="Genomic_DNA"/>
</dbReference>